<dbReference type="GO" id="GO:0005905">
    <property type="term" value="C:clathrin-coated pit"/>
    <property type="evidence" value="ECO:0007669"/>
    <property type="project" value="UniProtKB-SubCell"/>
</dbReference>
<keyword evidence="15" id="KW-0597">Phosphoprotein</keyword>
<evidence type="ECO:0000256" key="11">
    <source>
        <dbReference type="ARBA" id="ARBA00015382"/>
    </source>
</evidence>
<proteinExistence type="inferred from homology"/>
<dbReference type="GO" id="GO:0030175">
    <property type="term" value="C:filopodium"/>
    <property type="evidence" value="ECO:0007669"/>
    <property type="project" value="UniProtKB-SubCell"/>
</dbReference>
<dbReference type="GO" id="GO:0032587">
    <property type="term" value="C:ruffle membrane"/>
    <property type="evidence" value="ECO:0007669"/>
    <property type="project" value="UniProtKB-SubCell"/>
</dbReference>
<evidence type="ECO:0000256" key="20">
    <source>
        <dbReference type="ARBA" id="ARBA00022860"/>
    </source>
</evidence>
<dbReference type="GO" id="GO:0031941">
    <property type="term" value="C:filamentous actin"/>
    <property type="evidence" value="ECO:0007669"/>
    <property type="project" value="Ensembl"/>
</dbReference>
<dbReference type="SUPFAM" id="SSF52540">
    <property type="entry name" value="P-loop containing nucleoside triphosphate hydrolases"/>
    <property type="match status" value="1"/>
</dbReference>
<evidence type="ECO:0000256" key="30">
    <source>
        <dbReference type="ARBA" id="ARBA00023329"/>
    </source>
</evidence>
<evidence type="ECO:0000313" key="37">
    <source>
        <dbReference type="RefSeq" id="XP_029337909.1"/>
    </source>
</evidence>
<evidence type="ECO:0000256" key="29">
    <source>
        <dbReference type="ARBA" id="ARBA00023273"/>
    </source>
</evidence>
<evidence type="ECO:0000256" key="16">
    <source>
        <dbReference type="ARBA" id="ARBA00022583"/>
    </source>
</evidence>
<evidence type="ECO:0000256" key="33">
    <source>
        <dbReference type="SAM" id="MobiDB-lite"/>
    </source>
</evidence>
<dbReference type="GO" id="GO:0045334">
    <property type="term" value="C:clathrin-coated endocytic vesicle"/>
    <property type="evidence" value="ECO:0007669"/>
    <property type="project" value="Ensembl"/>
</dbReference>
<evidence type="ECO:0000256" key="24">
    <source>
        <dbReference type="ARBA" id="ARBA00023136"/>
    </source>
</evidence>
<keyword evidence="36" id="KW-1185">Reference proteome</keyword>
<evidence type="ECO:0000256" key="6">
    <source>
        <dbReference type="ARBA" id="ARBA00004514"/>
    </source>
</evidence>
<sequence length="1294" mass="149217">MEDGKPVWAPHPTDGFQMGNIVDIGPDSLTIEPLNQKGKTFLALINQVFPAEEDSKKDVEDNCSLMYLNEATLLHNVKVRYSKDRIYTYVANILIAVNPYFDIPKIYSSDTIKSYQGKSLGTMPPHVFAIADKAFRDMKVLKMSQSIIVSGESGAGKTENTKFVLRYLTESYGTGQDIDDRIVEANPLLEAFGNAKTVRNNNSSRFGKFVEIHFNEKSSVVGGFVSHYLLEKSRICVQGKEERNYHIFYRLCAGASEDIREKLHLSSPDNFRYLNRGCTRFFANKETDKQILQNRKSPEYVKAGSLKDPLLDDHGDFIRMCTAMKKIGLDDEEKLDLFRVVAGVLHLGNIDFEEAGSTSGGCNLKNKSAPSLEYCAELLGLDQDDLRVSLTTRVMLTTAGGTKGTVIKVPLKVEQANNARDALAKTVYSHLFDHVVNRVNQCFPFETSSYFIGVLDIAGFEYFEHNSFEQFCINYCNEKLQQFFNERILKEEQELYQKEGLGVNEVHYVDNQDCIDLIEVKLVGILDILDEENRLPQPSDQHFTSVVHQKHKDHFRLTIPRKSKLAVHRNLRDDEGFIIRHFAGAVCYETTQFVEKNNDALHMSLESLICESRDKFIRALFESSTNNNKDTKQKAGKLSFISVGNKFKTQLNLLLDKLRSTGASFIRCIKPNLKMTSHHFEGAQILSQLQCSGMVSVLDLMQGGFPSRASFHELYNMYKKYMPEKLARLDPRLFCKALFKALGLNEVDYKFGLTKVFFRPGKFAEFDQIMKSDPDHLAELVKRVNLWLVCSRWKKVQWCSLSVIKLKNKIKYRAEACIKMQKTIRMWLCKRRHKPRIDGLVKVGTLKKRLDKFNEVVSALKDGKPEVNRQIKNLEISIDALMAKIKSTMMTREQIQKEYDALVKSSEDLLSALQKKKQQEEEAERLRRIQEEMEKERKRREEDEERRRKEEEERRMKLEMEAKRKQEEEERKKREDDEKRIQAEVEAQLARQREEESQQQAVLAQECRDRELALRIAQNESELISDEAQADMALRSLSSCPATSKTNGTRPQMTPEQMAKEMSEILSRGPAVQATKAAAGTKKHDLSKWKYAELRDTINTSCDIELLAACREEFHRRLKVYHAWKSKNKKRNTETEQRAPKSVTDYDFAPFLNSSPQQNPAAQLPARQQEIEMNRQQRFFRIPFIRPADQYKDPQNKKKGWWYAHFDGPWIARQMELHPDKPPILLVAGKDDMEMCELNLEETGLTRKRGAEILPRQFEEIWERCGGIQYLQSAIESRQARPTYATAMLQNLLK</sequence>
<evidence type="ECO:0000256" key="2">
    <source>
        <dbReference type="ARBA" id="ARBA00004123"/>
    </source>
</evidence>
<dbReference type="FunFam" id="1.20.120.720:FF:000005">
    <property type="entry name" value="unconventional myosin-VI isoform X1"/>
    <property type="match status" value="1"/>
</dbReference>
<evidence type="ECO:0000256" key="19">
    <source>
        <dbReference type="ARBA" id="ARBA00022840"/>
    </source>
</evidence>
<dbReference type="FunFam" id="3.40.850.10:FF:000030">
    <property type="entry name" value="unconventional myosin-VI isoform X1"/>
    <property type="match status" value="1"/>
</dbReference>
<dbReference type="GO" id="GO:0005524">
    <property type="term" value="F:ATP binding"/>
    <property type="evidence" value="ECO:0007669"/>
    <property type="project" value="UniProtKB-UniRule"/>
</dbReference>
<evidence type="ECO:0000256" key="28">
    <source>
        <dbReference type="ARBA" id="ARBA00023242"/>
    </source>
</evidence>
<keyword evidence="18 32" id="KW-0547">Nucleotide-binding</keyword>
<dbReference type="GO" id="GO:0005654">
    <property type="term" value="C:nucleoplasm"/>
    <property type="evidence" value="ECO:0007669"/>
    <property type="project" value="Ensembl"/>
</dbReference>
<dbReference type="InterPro" id="IPR036114">
    <property type="entry name" value="MYSc_Myo6"/>
</dbReference>
<dbReference type="GO" id="GO:0007015">
    <property type="term" value="P:actin filament organization"/>
    <property type="evidence" value="ECO:0007669"/>
    <property type="project" value="TreeGrafter"/>
</dbReference>
<dbReference type="CDD" id="cd21958">
    <property type="entry name" value="MyUb_Myo6"/>
    <property type="match status" value="1"/>
</dbReference>
<keyword evidence="22" id="KW-0333">Golgi apparatus</keyword>
<dbReference type="FunFam" id="3.30.70.1590:FF:000002">
    <property type="entry name" value="unconventional myosin-VI isoform X1"/>
    <property type="match status" value="1"/>
</dbReference>
<evidence type="ECO:0000256" key="13">
    <source>
        <dbReference type="ARBA" id="ARBA00022475"/>
    </source>
</evidence>
<keyword evidence="25 32" id="KW-0505">Motor protein</keyword>
<dbReference type="InterPro" id="IPR001609">
    <property type="entry name" value="Myosin_head_motor_dom-like"/>
</dbReference>
<evidence type="ECO:0000313" key="38">
    <source>
        <dbReference type="RefSeq" id="XP_029337910.1"/>
    </source>
</evidence>
<dbReference type="GO" id="GO:0042491">
    <property type="term" value="P:inner ear auditory receptor cell differentiation"/>
    <property type="evidence" value="ECO:0007669"/>
    <property type="project" value="TreeGrafter"/>
</dbReference>
<keyword evidence="12" id="KW-0813">Transport</keyword>
<dbReference type="PROSITE" id="PS51456">
    <property type="entry name" value="MYOSIN_MOTOR"/>
    <property type="match status" value="1"/>
</dbReference>
<dbReference type="GO" id="GO:0030330">
    <property type="term" value="P:DNA damage response, signal transduction by p53 class mediator"/>
    <property type="evidence" value="ECO:0007669"/>
    <property type="project" value="Ensembl"/>
</dbReference>
<dbReference type="GO" id="GO:0015031">
    <property type="term" value="P:protein transport"/>
    <property type="evidence" value="ECO:0007669"/>
    <property type="project" value="UniProtKB-KW"/>
</dbReference>
<dbReference type="FunFam" id="3.40.850.10:FF:000018">
    <property type="entry name" value="unconventional myosin-VI isoform X1"/>
    <property type="match status" value="1"/>
</dbReference>
<dbReference type="PROSITE" id="PS51844">
    <property type="entry name" value="SH3_LIKE"/>
    <property type="match status" value="1"/>
</dbReference>
<evidence type="ECO:0000256" key="17">
    <source>
        <dbReference type="ARBA" id="ARBA00022740"/>
    </source>
</evidence>
<evidence type="ECO:0000256" key="10">
    <source>
        <dbReference type="ARBA" id="ARBA00008314"/>
    </source>
</evidence>
<keyword evidence="23 32" id="KW-0518">Myosin</keyword>
<evidence type="ECO:0000256" key="9">
    <source>
        <dbReference type="ARBA" id="ARBA00004632"/>
    </source>
</evidence>
<evidence type="ECO:0000256" key="31">
    <source>
        <dbReference type="ARBA" id="ARBA00030027"/>
    </source>
</evidence>
<reference evidence="37 38" key="1">
    <citation type="submission" date="2025-04" db="UniProtKB">
        <authorList>
            <consortium name="RefSeq"/>
        </authorList>
    </citation>
    <scope>IDENTIFICATION</scope>
</reference>
<keyword evidence="28" id="KW-0539">Nucleus</keyword>
<keyword evidence="14" id="KW-0963">Cytoplasm</keyword>
<evidence type="ECO:0000256" key="21">
    <source>
        <dbReference type="ARBA" id="ARBA00022927"/>
    </source>
</evidence>
<keyword evidence="16" id="KW-0254">Endocytosis</keyword>
<dbReference type="Gene3D" id="1.20.120.720">
    <property type="entry name" value="Myosin VI head, motor domain, U50 subdomain"/>
    <property type="match status" value="1"/>
</dbReference>
<feature type="region of interest" description="Actin-binding" evidence="32">
    <location>
        <begin position="651"/>
        <end position="673"/>
    </location>
</feature>
<evidence type="ECO:0000259" key="35">
    <source>
        <dbReference type="PROSITE" id="PS51844"/>
    </source>
</evidence>
<evidence type="ECO:0000256" key="15">
    <source>
        <dbReference type="ARBA" id="ARBA00022553"/>
    </source>
</evidence>
<comment type="similarity">
    <text evidence="10 32">Belongs to the TRAFAC class myosin-kinesin ATPase superfamily. Myosin family.</text>
</comment>
<dbReference type="Gene3D" id="3.30.70.1590">
    <property type="match status" value="1"/>
</dbReference>
<dbReference type="GO" id="GO:0005794">
    <property type="term" value="C:Golgi apparatus"/>
    <property type="evidence" value="ECO:0007669"/>
    <property type="project" value="UniProtKB-SubCell"/>
</dbReference>
<evidence type="ECO:0000256" key="5">
    <source>
        <dbReference type="ARBA" id="ARBA00004486"/>
    </source>
</evidence>
<dbReference type="GO" id="GO:0006897">
    <property type="term" value="P:endocytosis"/>
    <property type="evidence" value="ECO:0007669"/>
    <property type="project" value="UniProtKB-KW"/>
</dbReference>
<dbReference type="FunFam" id="1.20.58.530:FF:000006">
    <property type="entry name" value="Putative unconventional myosin-VI"/>
    <property type="match status" value="1"/>
</dbReference>
<dbReference type="InterPro" id="IPR049016">
    <property type="entry name" value="MYO6_lever"/>
</dbReference>
<dbReference type="InterPro" id="IPR036961">
    <property type="entry name" value="Kinesin_motor_dom_sf"/>
</dbReference>
<name>A0A6P7RE67_MUSCR</name>
<keyword evidence="26" id="KW-0168">Coated pit</keyword>
<evidence type="ECO:0000256" key="26">
    <source>
        <dbReference type="ARBA" id="ARBA00023176"/>
    </source>
</evidence>
<dbReference type="GO" id="GO:0051015">
    <property type="term" value="F:actin filament binding"/>
    <property type="evidence" value="ECO:0007669"/>
    <property type="project" value="Ensembl"/>
</dbReference>
<dbReference type="FunFam" id="2.30.30.360:FF:000002">
    <property type="entry name" value="Unconventional myosin-VI"/>
    <property type="match status" value="1"/>
</dbReference>
<feature type="domain" description="Myosin motor" evidence="34">
    <location>
        <begin position="57"/>
        <end position="771"/>
    </location>
</feature>
<evidence type="ECO:0000313" key="36">
    <source>
        <dbReference type="Proteomes" id="UP000515126"/>
    </source>
</evidence>
<dbReference type="PRINTS" id="PR00193">
    <property type="entry name" value="MYOSINHEAVY"/>
</dbReference>
<evidence type="ECO:0000256" key="4">
    <source>
        <dbReference type="ARBA" id="ARBA00004150"/>
    </source>
</evidence>
<dbReference type="InterPro" id="IPR008989">
    <property type="entry name" value="Myosin_S1_N"/>
</dbReference>
<dbReference type="InterPro" id="IPR004009">
    <property type="entry name" value="SH3_Myosin"/>
</dbReference>
<dbReference type="GO" id="GO:0051046">
    <property type="term" value="P:regulation of secretion"/>
    <property type="evidence" value="ECO:0007669"/>
    <property type="project" value="Ensembl"/>
</dbReference>
<dbReference type="GeneID" id="110301136"/>
<evidence type="ECO:0000256" key="27">
    <source>
        <dbReference type="ARBA" id="ARBA00023203"/>
    </source>
</evidence>
<accession>A0A6P7RE67</accession>
<dbReference type="GO" id="GO:0031965">
    <property type="term" value="C:nuclear membrane"/>
    <property type="evidence" value="ECO:0007669"/>
    <property type="project" value="Ensembl"/>
</dbReference>
<dbReference type="GO" id="GO:0007605">
    <property type="term" value="P:sensory perception of sound"/>
    <property type="evidence" value="ECO:0007669"/>
    <property type="project" value="UniProtKB-KW"/>
</dbReference>
<keyword evidence="17" id="KW-1009">Hearing</keyword>
<evidence type="ECO:0000256" key="7">
    <source>
        <dbReference type="ARBA" id="ARBA00004556"/>
    </source>
</evidence>
<dbReference type="CDD" id="cd01382">
    <property type="entry name" value="MYSc_Myo6"/>
    <property type="match status" value="1"/>
</dbReference>
<evidence type="ECO:0000256" key="23">
    <source>
        <dbReference type="ARBA" id="ARBA00023123"/>
    </source>
</evidence>
<evidence type="ECO:0000256" key="22">
    <source>
        <dbReference type="ARBA" id="ARBA00023034"/>
    </source>
</evidence>
<dbReference type="CDD" id="cd22294">
    <property type="entry name" value="MYO6_MIU_linker"/>
    <property type="match status" value="1"/>
</dbReference>
<keyword evidence="13" id="KW-1003">Cell membrane</keyword>
<dbReference type="Gene3D" id="6.10.220.10">
    <property type="match status" value="1"/>
</dbReference>
<dbReference type="Gene3D" id="3.40.850.10">
    <property type="entry name" value="Kinesin motor domain"/>
    <property type="match status" value="2"/>
</dbReference>
<keyword evidence="30" id="KW-0968">Cytoplasmic vesicle</keyword>
<evidence type="ECO:0000256" key="8">
    <source>
        <dbReference type="ARBA" id="ARBA00004600"/>
    </source>
</evidence>
<dbReference type="Proteomes" id="UP000515126">
    <property type="component" value="Chromosome 9"/>
</dbReference>
<dbReference type="PANTHER" id="PTHR13140">
    <property type="entry name" value="MYOSIN"/>
    <property type="match status" value="1"/>
</dbReference>
<evidence type="ECO:0000256" key="18">
    <source>
        <dbReference type="ARBA" id="ARBA00022741"/>
    </source>
</evidence>
<dbReference type="GO" id="GO:0042472">
    <property type="term" value="P:inner ear morphogenesis"/>
    <property type="evidence" value="ECO:0007669"/>
    <property type="project" value="TreeGrafter"/>
</dbReference>
<dbReference type="CTD" id="4646"/>
<keyword evidence="24" id="KW-0472">Membrane</keyword>
<keyword evidence="27 32" id="KW-0009">Actin-binding</keyword>
<dbReference type="GO" id="GO:0016459">
    <property type="term" value="C:myosin complex"/>
    <property type="evidence" value="ECO:0007669"/>
    <property type="project" value="UniProtKB-KW"/>
</dbReference>
<keyword evidence="19 32" id="KW-0067">ATP-binding</keyword>
<evidence type="ECO:0000256" key="25">
    <source>
        <dbReference type="ARBA" id="ARBA00023175"/>
    </source>
</evidence>
<evidence type="ECO:0000256" key="1">
    <source>
        <dbReference type="ARBA" id="ARBA00004105"/>
    </source>
</evidence>
<dbReference type="Gene3D" id="1.10.10.820">
    <property type="match status" value="1"/>
</dbReference>
<dbReference type="SMART" id="SM00242">
    <property type="entry name" value="MYSc"/>
    <property type="match status" value="1"/>
</dbReference>
<dbReference type="RefSeq" id="XP_029337910.1">
    <property type="nucleotide sequence ID" value="XM_029482050.1"/>
</dbReference>
<dbReference type="GO" id="GO:0030048">
    <property type="term" value="P:actin filament-based movement"/>
    <property type="evidence" value="ECO:0007669"/>
    <property type="project" value="TreeGrafter"/>
</dbReference>
<evidence type="ECO:0000256" key="3">
    <source>
        <dbReference type="ARBA" id="ARBA00004132"/>
    </source>
</evidence>
<comment type="subcellular location">
    <subcellularLocation>
        <location evidence="5">Cell projection</location>
        <location evidence="5">Filopodium</location>
    </subcellularLocation>
    <subcellularLocation>
        <location evidence="1">Cell projection</location>
        <location evidence="1">Microvillus</location>
    </subcellularLocation>
    <subcellularLocation>
        <location evidence="9">Cell projection</location>
        <location evidence="9">Ruffle membrane</location>
    </subcellularLocation>
    <subcellularLocation>
        <location evidence="6">Cytoplasm</location>
        <location evidence="6">Cytosol</location>
    </subcellularLocation>
    <subcellularLocation>
        <location evidence="7">Cytoplasm</location>
        <location evidence="7">Perinuclear region</location>
    </subcellularLocation>
    <subcellularLocation>
        <location evidence="3">Cytoplasmic vesicle</location>
        <location evidence="3">Clathrin-coated vesicle</location>
    </subcellularLocation>
    <subcellularLocation>
        <location evidence="4">Golgi apparatus</location>
        <location evidence="4">trans-Golgi network membrane</location>
        <topology evidence="4">Peripheral membrane protein</topology>
    </subcellularLocation>
    <subcellularLocation>
        <location evidence="8">Membrane</location>
        <location evidence="8">Clathrin-coated pit</location>
    </subcellularLocation>
    <subcellularLocation>
        <location evidence="2">Nucleus</location>
    </subcellularLocation>
</comment>
<dbReference type="Pfam" id="PF16521">
    <property type="entry name" value="Myosin-VI_CBD"/>
    <property type="match status" value="1"/>
</dbReference>
<dbReference type="GO" id="GO:0005902">
    <property type="term" value="C:microvillus"/>
    <property type="evidence" value="ECO:0007669"/>
    <property type="project" value="UniProtKB-SubCell"/>
</dbReference>
<dbReference type="RefSeq" id="XP_029337909.1">
    <property type="nucleotide sequence ID" value="XM_029482049.1"/>
</dbReference>
<dbReference type="Gene3D" id="1.20.58.530">
    <property type="match status" value="1"/>
</dbReference>
<dbReference type="Pfam" id="PF21521">
    <property type="entry name" value="MYO6_lever"/>
    <property type="match status" value="1"/>
</dbReference>
<evidence type="ECO:0000256" key="32">
    <source>
        <dbReference type="PROSITE-ProRule" id="PRU00782"/>
    </source>
</evidence>
<gene>
    <name evidence="37 38" type="primary">Myo6</name>
</gene>
<feature type="region of interest" description="Disordered" evidence="33">
    <location>
        <begin position="933"/>
        <end position="955"/>
    </location>
</feature>
<dbReference type="InterPro" id="IPR027417">
    <property type="entry name" value="P-loop_NTPase"/>
</dbReference>
<dbReference type="GO" id="GO:0005829">
    <property type="term" value="C:cytosol"/>
    <property type="evidence" value="ECO:0007669"/>
    <property type="project" value="UniProtKB-SubCell"/>
</dbReference>
<keyword evidence="29" id="KW-0966">Cell projection</keyword>
<dbReference type="CDD" id="cd21759">
    <property type="entry name" value="CBD_MYO6-like"/>
    <property type="match status" value="1"/>
</dbReference>
<dbReference type="GO" id="GO:0048471">
    <property type="term" value="C:perinuclear region of cytoplasm"/>
    <property type="evidence" value="ECO:0007669"/>
    <property type="project" value="UniProtKB-SubCell"/>
</dbReference>
<protein>
    <recommendedName>
        <fullName evidence="11">Unconventional myosin-VI</fullName>
    </recommendedName>
    <alternativeName>
        <fullName evidence="31">Unconventional myosin-6</fullName>
    </alternativeName>
</protein>
<feature type="binding site" evidence="32">
    <location>
        <begin position="151"/>
        <end position="158"/>
    </location>
    <ligand>
        <name>ATP</name>
        <dbReference type="ChEBI" id="CHEBI:30616"/>
    </ligand>
</feature>
<dbReference type="FunFam" id="1.10.10.820:FF:000005">
    <property type="entry name" value="unconventional myosin-VI isoform X2"/>
    <property type="match status" value="1"/>
</dbReference>
<dbReference type="InterPro" id="IPR032412">
    <property type="entry name" value="Myosin-VI_CBD"/>
</dbReference>
<evidence type="ECO:0000259" key="34">
    <source>
        <dbReference type="PROSITE" id="PS51456"/>
    </source>
</evidence>
<evidence type="ECO:0000256" key="14">
    <source>
        <dbReference type="ARBA" id="ARBA00022490"/>
    </source>
</evidence>
<keyword evidence="21" id="KW-0653">Protein transport</keyword>
<dbReference type="GO" id="GO:0005516">
    <property type="term" value="F:calmodulin binding"/>
    <property type="evidence" value="ECO:0007669"/>
    <property type="project" value="UniProtKB-KW"/>
</dbReference>
<dbReference type="PANTHER" id="PTHR13140:SF745">
    <property type="entry name" value="UNCONVENTIONAL MYOSIN-VI"/>
    <property type="match status" value="1"/>
</dbReference>
<feature type="domain" description="Myosin N-terminal SH3-like" evidence="35">
    <location>
        <begin position="2"/>
        <end position="53"/>
    </location>
</feature>
<evidence type="ECO:0000256" key="12">
    <source>
        <dbReference type="ARBA" id="ARBA00022448"/>
    </source>
</evidence>
<dbReference type="GO" id="GO:0000146">
    <property type="term" value="F:microfilament motor activity"/>
    <property type="evidence" value="ECO:0007669"/>
    <property type="project" value="TreeGrafter"/>
</dbReference>
<organism evidence="36 37">
    <name type="scientific">Mus caroli</name>
    <name type="common">Ryukyu mouse</name>
    <name type="synonym">Ricefield mouse</name>
    <dbReference type="NCBI Taxonomy" id="10089"/>
    <lineage>
        <taxon>Eukaryota</taxon>
        <taxon>Metazoa</taxon>
        <taxon>Chordata</taxon>
        <taxon>Craniata</taxon>
        <taxon>Vertebrata</taxon>
        <taxon>Euteleostomi</taxon>
        <taxon>Mammalia</taxon>
        <taxon>Eutheria</taxon>
        <taxon>Euarchontoglires</taxon>
        <taxon>Glires</taxon>
        <taxon>Rodentia</taxon>
        <taxon>Myomorpha</taxon>
        <taxon>Muroidea</taxon>
        <taxon>Muridae</taxon>
        <taxon>Murinae</taxon>
        <taxon>Mus</taxon>
        <taxon>Mus</taxon>
    </lineage>
</organism>
<dbReference type="Gene3D" id="2.30.30.360">
    <property type="entry name" value="Myosin S1 fragment, N-terminal"/>
    <property type="match status" value="1"/>
</dbReference>
<keyword evidence="20" id="KW-0112">Calmodulin-binding</keyword>
<dbReference type="Pfam" id="PF00063">
    <property type="entry name" value="Myosin_head"/>
    <property type="match status" value="1"/>
</dbReference>